<sequence length="160" mass="17181">MSSYAPRQTGNHNHNHTLTTTSTSLLRHPSTGGATTSTALSTSNTHSQTHLQTRIAAKRAELENLRQLRDLSGELASQLAALEQKLSTLRDGAQSVALVLANWDNVLRAIGMAAVKVPVPMPAERESDLEDGDSSSQDKNPELPVPLVRIPVQQKTEDGG</sequence>
<keyword evidence="20" id="KW-1185">Reference proteome</keyword>
<dbReference type="GO" id="GO:0044732">
    <property type="term" value="C:mitotic spindle pole body"/>
    <property type="evidence" value="ECO:0007669"/>
    <property type="project" value="TreeGrafter"/>
</dbReference>
<keyword evidence="9" id="KW-0493">Microtubule</keyword>
<dbReference type="Proteomes" id="UP001358417">
    <property type="component" value="Unassembled WGS sequence"/>
</dbReference>
<evidence type="ECO:0000256" key="17">
    <source>
        <dbReference type="ARBA" id="ARBA00030568"/>
    </source>
</evidence>
<organism evidence="19 20">
    <name type="scientific">Exophiala bonariae</name>
    <dbReference type="NCBI Taxonomy" id="1690606"/>
    <lineage>
        <taxon>Eukaryota</taxon>
        <taxon>Fungi</taxon>
        <taxon>Dikarya</taxon>
        <taxon>Ascomycota</taxon>
        <taxon>Pezizomycotina</taxon>
        <taxon>Eurotiomycetes</taxon>
        <taxon>Chaetothyriomycetidae</taxon>
        <taxon>Chaetothyriales</taxon>
        <taxon>Herpotrichiellaceae</taxon>
        <taxon>Exophiala</taxon>
    </lineage>
</organism>
<evidence type="ECO:0000256" key="5">
    <source>
        <dbReference type="ARBA" id="ARBA00020260"/>
    </source>
</evidence>
<keyword evidence="11" id="KW-0159">Chromosome partition</keyword>
<keyword evidence="8" id="KW-0132">Cell division</keyword>
<evidence type="ECO:0000256" key="14">
    <source>
        <dbReference type="ARBA" id="ARBA00023242"/>
    </source>
</evidence>
<keyword evidence="13" id="KW-0206">Cytoskeleton</keyword>
<evidence type="ECO:0000256" key="4">
    <source>
        <dbReference type="ARBA" id="ARBA00005501"/>
    </source>
</evidence>
<keyword evidence="10" id="KW-0498">Mitosis</keyword>
<evidence type="ECO:0000256" key="9">
    <source>
        <dbReference type="ARBA" id="ARBA00022701"/>
    </source>
</evidence>
<reference evidence="19 20" key="1">
    <citation type="submission" date="2023-08" db="EMBL/GenBank/DDBJ databases">
        <title>Black Yeasts Isolated from many extreme environments.</title>
        <authorList>
            <person name="Coleine C."/>
            <person name="Stajich J.E."/>
            <person name="Selbmann L."/>
        </authorList>
    </citation>
    <scope>NUCLEOTIDE SEQUENCE [LARGE SCALE GENOMIC DNA]</scope>
    <source>
        <strain evidence="19 20">CCFEE 5792</strain>
    </source>
</reference>
<dbReference type="GO" id="GO:0008608">
    <property type="term" value="P:attachment of spindle microtubules to kinetochore"/>
    <property type="evidence" value="ECO:0007669"/>
    <property type="project" value="TreeGrafter"/>
</dbReference>
<keyword evidence="7" id="KW-0963">Cytoplasm</keyword>
<gene>
    <name evidence="19" type="ORF">LTR84_002016</name>
</gene>
<dbReference type="GO" id="GO:1990023">
    <property type="term" value="C:mitotic spindle midzone"/>
    <property type="evidence" value="ECO:0007669"/>
    <property type="project" value="TreeGrafter"/>
</dbReference>
<evidence type="ECO:0000256" key="12">
    <source>
        <dbReference type="ARBA" id="ARBA00022838"/>
    </source>
</evidence>
<name>A0AAV9NE23_9EURO</name>
<feature type="region of interest" description="Disordered" evidence="18">
    <location>
        <begin position="119"/>
        <end position="160"/>
    </location>
</feature>
<evidence type="ECO:0000256" key="2">
    <source>
        <dbReference type="ARBA" id="ARBA00004186"/>
    </source>
</evidence>
<evidence type="ECO:0000256" key="3">
    <source>
        <dbReference type="ARBA" id="ARBA00004629"/>
    </source>
</evidence>
<evidence type="ECO:0000256" key="6">
    <source>
        <dbReference type="ARBA" id="ARBA00022454"/>
    </source>
</evidence>
<evidence type="ECO:0000313" key="19">
    <source>
        <dbReference type="EMBL" id="KAK5053042.1"/>
    </source>
</evidence>
<dbReference type="AlphaFoldDB" id="A0AAV9NE23"/>
<dbReference type="PANTHER" id="PTHR28036">
    <property type="entry name" value="DASH COMPLEX SUBUNIT DAD2"/>
    <property type="match status" value="1"/>
</dbReference>
<evidence type="ECO:0000256" key="15">
    <source>
        <dbReference type="ARBA" id="ARBA00023306"/>
    </source>
</evidence>
<dbReference type="InterPro" id="IPR013963">
    <property type="entry name" value="DASH_Dad2"/>
</dbReference>
<dbReference type="PANTHER" id="PTHR28036:SF1">
    <property type="entry name" value="DASH COMPLEX SUBUNIT DAD2"/>
    <property type="match status" value="1"/>
</dbReference>
<dbReference type="Pfam" id="PF08654">
    <property type="entry name" value="DASH_Dad2"/>
    <property type="match status" value="1"/>
</dbReference>
<dbReference type="RefSeq" id="XP_064706484.1">
    <property type="nucleotide sequence ID" value="XM_064845630.1"/>
</dbReference>
<evidence type="ECO:0000256" key="11">
    <source>
        <dbReference type="ARBA" id="ARBA00022829"/>
    </source>
</evidence>
<keyword evidence="6" id="KW-0158">Chromosome</keyword>
<dbReference type="EMBL" id="JAVRRD010000012">
    <property type="protein sequence ID" value="KAK5053042.1"/>
    <property type="molecule type" value="Genomic_DNA"/>
</dbReference>
<evidence type="ECO:0000256" key="18">
    <source>
        <dbReference type="SAM" id="MobiDB-lite"/>
    </source>
</evidence>
<keyword evidence="16" id="KW-0137">Centromere</keyword>
<dbReference type="GO" id="GO:0051301">
    <property type="term" value="P:cell division"/>
    <property type="evidence" value="ECO:0007669"/>
    <property type="project" value="UniProtKB-KW"/>
</dbReference>
<keyword evidence="15" id="KW-0131">Cell cycle</keyword>
<evidence type="ECO:0000256" key="1">
    <source>
        <dbReference type="ARBA" id="ARBA00004123"/>
    </source>
</evidence>
<evidence type="ECO:0000256" key="8">
    <source>
        <dbReference type="ARBA" id="ARBA00022618"/>
    </source>
</evidence>
<evidence type="ECO:0000256" key="16">
    <source>
        <dbReference type="ARBA" id="ARBA00023328"/>
    </source>
</evidence>
<comment type="caution">
    <text evidence="19">The sequence shown here is derived from an EMBL/GenBank/DDBJ whole genome shotgun (WGS) entry which is preliminary data.</text>
</comment>
<comment type="subcellular location">
    <subcellularLocation>
        <location evidence="3">Chromosome</location>
        <location evidence="3">Centromere</location>
        <location evidence="3">Kinetochore</location>
    </subcellularLocation>
    <subcellularLocation>
        <location evidence="2">Cytoplasm</location>
        <location evidence="2">Cytoskeleton</location>
        <location evidence="2">Spindle</location>
    </subcellularLocation>
    <subcellularLocation>
        <location evidence="1">Nucleus</location>
    </subcellularLocation>
</comment>
<evidence type="ECO:0000256" key="13">
    <source>
        <dbReference type="ARBA" id="ARBA00023212"/>
    </source>
</evidence>
<keyword evidence="14" id="KW-0539">Nucleus</keyword>
<keyword evidence="12" id="KW-0995">Kinetochore</keyword>
<feature type="region of interest" description="Disordered" evidence="18">
    <location>
        <begin position="1"/>
        <end position="50"/>
    </location>
</feature>
<dbReference type="GO" id="GO:0042729">
    <property type="term" value="C:DASH complex"/>
    <property type="evidence" value="ECO:0007669"/>
    <property type="project" value="InterPro"/>
</dbReference>
<evidence type="ECO:0000256" key="10">
    <source>
        <dbReference type="ARBA" id="ARBA00022776"/>
    </source>
</evidence>
<proteinExistence type="inferred from homology"/>
<evidence type="ECO:0000256" key="7">
    <source>
        <dbReference type="ARBA" id="ARBA00022490"/>
    </source>
</evidence>
<evidence type="ECO:0000313" key="20">
    <source>
        <dbReference type="Proteomes" id="UP001358417"/>
    </source>
</evidence>
<dbReference type="GO" id="GO:0000278">
    <property type="term" value="P:mitotic cell cycle"/>
    <property type="evidence" value="ECO:0007669"/>
    <property type="project" value="InterPro"/>
</dbReference>
<comment type="similarity">
    <text evidence="4">Belongs to the DASH complex DAD2 family.</text>
</comment>
<dbReference type="GeneID" id="89970228"/>
<protein>
    <recommendedName>
        <fullName evidence="5">DASH complex subunit DAD2</fullName>
    </recommendedName>
    <alternativeName>
        <fullName evidence="17">Outer kinetochore protein DAD2</fullName>
    </alternativeName>
</protein>
<feature type="compositionally biased region" description="Low complexity" evidence="18">
    <location>
        <begin position="9"/>
        <end position="47"/>
    </location>
</feature>
<dbReference type="GO" id="GO:0005874">
    <property type="term" value="C:microtubule"/>
    <property type="evidence" value="ECO:0007669"/>
    <property type="project" value="UniProtKB-KW"/>
</dbReference>
<accession>A0AAV9NE23</accession>